<organism evidence="2 3">
    <name type="scientific">Portunus trituberculatus</name>
    <name type="common">Swimming crab</name>
    <name type="synonym">Neptunus trituberculatus</name>
    <dbReference type="NCBI Taxonomy" id="210409"/>
    <lineage>
        <taxon>Eukaryota</taxon>
        <taxon>Metazoa</taxon>
        <taxon>Ecdysozoa</taxon>
        <taxon>Arthropoda</taxon>
        <taxon>Crustacea</taxon>
        <taxon>Multicrustacea</taxon>
        <taxon>Malacostraca</taxon>
        <taxon>Eumalacostraca</taxon>
        <taxon>Eucarida</taxon>
        <taxon>Decapoda</taxon>
        <taxon>Pleocyemata</taxon>
        <taxon>Brachyura</taxon>
        <taxon>Eubrachyura</taxon>
        <taxon>Portunoidea</taxon>
        <taxon>Portunidae</taxon>
        <taxon>Portuninae</taxon>
        <taxon>Portunus</taxon>
    </lineage>
</organism>
<evidence type="ECO:0000313" key="3">
    <source>
        <dbReference type="Proteomes" id="UP000324222"/>
    </source>
</evidence>
<name>A0A5B7IDK1_PORTR</name>
<dbReference type="EMBL" id="VSRR010049761">
    <property type="protein sequence ID" value="MPC78938.1"/>
    <property type="molecule type" value="Genomic_DNA"/>
</dbReference>
<keyword evidence="3" id="KW-1185">Reference proteome</keyword>
<feature type="region of interest" description="Disordered" evidence="1">
    <location>
        <begin position="1"/>
        <end position="46"/>
    </location>
</feature>
<reference evidence="2 3" key="1">
    <citation type="submission" date="2019-05" db="EMBL/GenBank/DDBJ databases">
        <title>Another draft genome of Portunus trituberculatus and its Hox gene families provides insights of decapod evolution.</title>
        <authorList>
            <person name="Jeong J.-H."/>
            <person name="Song I."/>
            <person name="Kim S."/>
            <person name="Choi T."/>
            <person name="Kim D."/>
            <person name="Ryu S."/>
            <person name="Kim W."/>
        </authorList>
    </citation>
    <scope>NUCLEOTIDE SEQUENCE [LARGE SCALE GENOMIC DNA]</scope>
    <source>
        <tissue evidence="2">Muscle</tissue>
    </source>
</reference>
<sequence>MKEKRYKNNGTRTSVQEKRYRKIGTGNTVQEKRYKNNGKGEGSSVGGGVRAVLESSLACIHALISDTRRLHNQTPVPQQHVPEGDAEGDVGVKYARRTEEIQYQDAFPYSLWLIFGDFIQLEKLILGLE</sequence>
<evidence type="ECO:0000256" key="1">
    <source>
        <dbReference type="SAM" id="MobiDB-lite"/>
    </source>
</evidence>
<evidence type="ECO:0000313" key="2">
    <source>
        <dbReference type="EMBL" id="MPC78938.1"/>
    </source>
</evidence>
<accession>A0A5B7IDK1</accession>
<protein>
    <submittedName>
        <fullName evidence="2">Uncharacterized protein</fullName>
    </submittedName>
</protein>
<proteinExistence type="predicted"/>
<gene>
    <name evidence="2" type="ORF">E2C01_073445</name>
</gene>
<comment type="caution">
    <text evidence="2">The sequence shown here is derived from an EMBL/GenBank/DDBJ whole genome shotgun (WGS) entry which is preliminary data.</text>
</comment>
<dbReference type="AlphaFoldDB" id="A0A5B7IDK1"/>
<dbReference type="Proteomes" id="UP000324222">
    <property type="component" value="Unassembled WGS sequence"/>
</dbReference>